<proteinExistence type="predicted"/>
<feature type="region of interest" description="Disordered" evidence="1">
    <location>
        <begin position="28"/>
        <end position="47"/>
    </location>
</feature>
<reference evidence="2 3" key="1">
    <citation type="journal article" date="2023" name="BMC Biotechnol.">
        <title>Vitis rotundifolia cv Carlos genome sequencing.</title>
        <authorList>
            <person name="Huff M."/>
            <person name="Hulse-Kemp A."/>
            <person name="Scheffler B."/>
            <person name="Youngblood R."/>
            <person name="Simpson S."/>
            <person name="Babiker E."/>
            <person name="Staton M."/>
        </authorList>
    </citation>
    <scope>NUCLEOTIDE SEQUENCE [LARGE SCALE GENOMIC DNA]</scope>
    <source>
        <tissue evidence="2">Leaf</tissue>
    </source>
</reference>
<evidence type="ECO:0000313" key="3">
    <source>
        <dbReference type="Proteomes" id="UP001168098"/>
    </source>
</evidence>
<dbReference type="EMBL" id="JARBHA010000005">
    <property type="protein sequence ID" value="KAJ9699980.1"/>
    <property type="molecule type" value="Genomic_DNA"/>
</dbReference>
<accession>A0AA39A3Q8</accession>
<evidence type="ECO:0000313" key="2">
    <source>
        <dbReference type="EMBL" id="KAJ9699980.1"/>
    </source>
</evidence>
<protein>
    <submittedName>
        <fullName evidence="2">Uncharacterized protein</fullName>
    </submittedName>
</protein>
<comment type="caution">
    <text evidence="2">The sequence shown here is derived from an EMBL/GenBank/DDBJ whole genome shotgun (WGS) entry which is preliminary data.</text>
</comment>
<dbReference type="PANTHER" id="PTHR33511">
    <property type="entry name" value="OS06G0632400 PROTEIN"/>
    <property type="match status" value="1"/>
</dbReference>
<evidence type="ECO:0000256" key="1">
    <source>
        <dbReference type="SAM" id="MobiDB-lite"/>
    </source>
</evidence>
<feature type="compositionally biased region" description="Basic and acidic residues" evidence="1">
    <location>
        <begin position="34"/>
        <end position="47"/>
    </location>
</feature>
<sequence>MAGNNRQKKSSFFSIFNIFKACFSPGGDDTGDEASTHEGSEENRRGWVGDCGIDKKVSDYIVKFHATKVSDTQTHAV</sequence>
<gene>
    <name evidence="2" type="ORF">PVL29_005695</name>
</gene>
<organism evidence="2 3">
    <name type="scientific">Vitis rotundifolia</name>
    <name type="common">Muscadine grape</name>
    <dbReference type="NCBI Taxonomy" id="103349"/>
    <lineage>
        <taxon>Eukaryota</taxon>
        <taxon>Viridiplantae</taxon>
        <taxon>Streptophyta</taxon>
        <taxon>Embryophyta</taxon>
        <taxon>Tracheophyta</taxon>
        <taxon>Spermatophyta</taxon>
        <taxon>Magnoliopsida</taxon>
        <taxon>eudicotyledons</taxon>
        <taxon>Gunneridae</taxon>
        <taxon>Pentapetalae</taxon>
        <taxon>rosids</taxon>
        <taxon>Vitales</taxon>
        <taxon>Vitaceae</taxon>
        <taxon>Viteae</taxon>
        <taxon>Vitis</taxon>
    </lineage>
</organism>
<dbReference type="Proteomes" id="UP001168098">
    <property type="component" value="Unassembled WGS sequence"/>
</dbReference>
<dbReference type="AlphaFoldDB" id="A0AA39A3Q8"/>
<keyword evidence="3" id="KW-1185">Reference proteome</keyword>
<name>A0AA39A3Q8_VITRO</name>